<gene>
    <name evidence="2" type="ORF">FXN63_23170</name>
</gene>
<dbReference type="RefSeq" id="WP_148817884.1">
    <property type="nucleotide sequence ID" value="NZ_CP043046.1"/>
</dbReference>
<dbReference type="KEGG" id="pacr:FXN63_23170"/>
<evidence type="ECO:0000259" key="1">
    <source>
        <dbReference type="Pfam" id="PF13946"/>
    </source>
</evidence>
<sequence>MASTPTQLTIATLYAAAFNRAPDAAGFDFWLQAHEQGVGLANLAGTFLSAPEGLATYPAGLSSQEFVAAFYSSVFGRAADAGGLAFWTAALDSLGGATNTAAKAALMVRIIDVATTPLGSKPADLSDAAYAQTVADRARFANKAEAGVYFAAELRSNDLALAKQMFAMITDDPASLIAARNYVDSIINPPPVVVPPVVVPPPVLTSADDAPTITNKLNSYSGTAATADTTGMDAAQLKALAAGVSKFVAGALTGAMALDSTVTINEATDLLAKYAGTTASANAAGMDSDYLVLLASSSKFAAASIAAPTLVLGNATLDDTMTETLLGKATGAQIDATGATADELLSIINHIGNVAAGGISGNFALLGSLTATQLTALFGKFDTGASVTADVSAMGADQLAVLAAHPSAMGIGALTGALHLSDSLDATEVELLLNRYDGTDASLTASATVGSDVLNVVVPALGKVSGISGALTILADVSAANGLSLLGKYTGTTASVNASLYTSTELQSLYGNLSKLTAITVPQLVLEDTWLDTTAINELFAKSTDVGLTVSAASSTKLTGLLSQLSKVANNGIVGTLSLTKDTGVASQLQSLLAKTATGATVSVDATDMADGQLYALVESASKVDSVSNLVVPSSAWSLIGAQPVSNLGNLLGKSTEAKLSLTSATADQIKTVADHVAQYAVDGLTGSFILNSTFLLTQLEALLGNKVADGANVTVNASSMDIDQVAALFTNAAKIDVLNNLSAPSGIMARIGNNFGLLFTKGIGHAVDLTGATAAQLAVIGQFVNQYKADGLTGSFTIDKDLQSYSFAALLGDRVADAANVTIQAAGMDNDQLAAVVQGIGKVDSVLGLSLSTANVSSLSSTDLGTLLSKATDASVVMPSQIVSTQGDVLVANLTHVADGGLSGHILIGTASNTTLRAVDTKLASGNALDISGGPVDDVIDLTGFTKNTTIAMGAGANTITLGSGVDTVYIGGTSRGLSFNTANTNTNNLTKISGFQNTDVLMLSTSSLAFGNGFAFTAGTQVNRLSLTEDGTGITTIADVLAALPTPGSGAVGSTAVLAEIAVLTITGGGSFGGKTFMVINDANPVFTSADTIIELVGGLIPTITFGMPSF</sequence>
<dbReference type="EMBL" id="CP043046">
    <property type="protein sequence ID" value="QEI08413.1"/>
    <property type="molecule type" value="Genomic_DNA"/>
</dbReference>
<name>A0A5C0B411_9BURK</name>
<dbReference type="Proteomes" id="UP000325161">
    <property type="component" value="Chromosome"/>
</dbReference>
<accession>A0A5C0B411</accession>
<dbReference type="OrthoDB" id="8749115at2"/>
<organism evidence="2 3">
    <name type="scientific">Pigmentiphaga aceris</name>
    <dbReference type="NCBI Taxonomy" id="1940612"/>
    <lineage>
        <taxon>Bacteria</taxon>
        <taxon>Pseudomonadati</taxon>
        <taxon>Pseudomonadota</taxon>
        <taxon>Betaproteobacteria</taxon>
        <taxon>Burkholderiales</taxon>
        <taxon>Alcaligenaceae</taxon>
        <taxon>Pigmentiphaga</taxon>
    </lineage>
</organism>
<dbReference type="InterPro" id="IPR025282">
    <property type="entry name" value="DUF4214"/>
</dbReference>
<dbReference type="Pfam" id="PF13946">
    <property type="entry name" value="DUF4214"/>
    <property type="match status" value="1"/>
</dbReference>
<evidence type="ECO:0000313" key="2">
    <source>
        <dbReference type="EMBL" id="QEI08413.1"/>
    </source>
</evidence>
<reference evidence="2 3" key="1">
    <citation type="submission" date="2019-08" db="EMBL/GenBank/DDBJ databases">
        <title>Amphibian skin-associated Pigmentiphaga: genome sequence and occurrence across geography and hosts.</title>
        <authorList>
            <person name="Bletz M.C."/>
            <person name="Bunk B."/>
            <person name="Sproeer C."/>
            <person name="Biwer P."/>
            <person name="Reiter S."/>
            <person name="Rabemananjara F.C.E."/>
            <person name="Schulz S."/>
            <person name="Overmann J."/>
            <person name="Vences M."/>
        </authorList>
    </citation>
    <scope>NUCLEOTIDE SEQUENCE [LARGE SCALE GENOMIC DNA]</scope>
    <source>
        <strain evidence="2 3">Mada1488</strain>
    </source>
</reference>
<feature type="domain" description="DUF4214" evidence="1">
    <location>
        <begin position="45"/>
        <end position="93"/>
    </location>
</feature>
<evidence type="ECO:0000313" key="3">
    <source>
        <dbReference type="Proteomes" id="UP000325161"/>
    </source>
</evidence>
<protein>
    <submittedName>
        <fullName evidence="2">DUF4214 domain-containing protein</fullName>
    </submittedName>
</protein>
<dbReference type="AlphaFoldDB" id="A0A5C0B411"/>
<keyword evidence="3" id="KW-1185">Reference proteome</keyword>
<proteinExistence type="predicted"/>